<name>A0A251Y9C6_9MICO</name>
<dbReference type="RefSeq" id="WP_086521405.1">
    <property type="nucleotide sequence ID" value="NZ_MDJW01000008.1"/>
</dbReference>
<evidence type="ECO:0000313" key="7">
    <source>
        <dbReference type="EMBL" id="OUE20844.1"/>
    </source>
</evidence>
<feature type="transmembrane region" description="Helical" evidence="5">
    <location>
        <begin position="168"/>
        <end position="189"/>
    </location>
</feature>
<feature type="transmembrane region" description="Helical" evidence="5">
    <location>
        <begin position="371"/>
        <end position="389"/>
    </location>
</feature>
<feature type="transmembrane region" description="Helical" evidence="5">
    <location>
        <begin position="313"/>
        <end position="331"/>
    </location>
</feature>
<evidence type="ECO:0000256" key="2">
    <source>
        <dbReference type="ARBA" id="ARBA00022692"/>
    </source>
</evidence>
<comment type="subcellular location">
    <subcellularLocation>
        <location evidence="1">Cell membrane</location>
        <topology evidence="1">Multi-pass membrane protein</topology>
    </subcellularLocation>
</comment>
<keyword evidence="3 5" id="KW-1133">Transmembrane helix</keyword>
<dbReference type="PROSITE" id="PS50850">
    <property type="entry name" value="MFS"/>
    <property type="match status" value="1"/>
</dbReference>
<proteinExistence type="predicted"/>
<evidence type="ECO:0000256" key="4">
    <source>
        <dbReference type="ARBA" id="ARBA00023136"/>
    </source>
</evidence>
<dbReference type="Gene3D" id="1.20.1250.20">
    <property type="entry name" value="MFS general substrate transporter like domains"/>
    <property type="match status" value="1"/>
</dbReference>
<dbReference type="InterPro" id="IPR020846">
    <property type="entry name" value="MFS_dom"/>
</dbReference>
<evidence type="ECO:0000256" key="1">
    <source>
        <dbReference type="ARBA" id="ARBA00004651"/>
    </source>
</evidence>
<feature type="transmembrane region" description="Helical" evidence="5">
    <location>
        <begin position="343"/>
        <end position="365"/>
    </location>
</feature>
<feature type="transmembrane region" description="Helical" evidence="5">
    <location>
        <begin position="40"/>
        <end position="62"/>
    </location>
</feature>
<gene>
    <name evidence="7" type="ORF">BFL34_01662</name>
</gene>
<comment type="caution">
    <text evidence="7">The sequence shown here is derived from an EMBL/GenBank/DDBJ whole genome shotgun (WGS) entry which is preliminary data.</text>
</comment>
<sequence>MSRTRMISSLALVVTCFLAGMGLSTAPTPLYPAYEARFGIGPSGVTLLFAGFAVGAIASLLASLRMLRGVDLRMVVAIAAGIEAVAASALALLPSFGGFALGRVLTGVGVGVLASTIVVVIGRIASAGPASRAATTAVRVAPALSMTGLALGPLVAGAAAPADPAGRAALYLGFAAVLAAGAVAAPRVIPRLPAGDTRPGSGPASASASATGGAASARPAGWALVGAFLAFSVTGLFGALAPTLLGALAGGVSMRISAAVVASVFLAGAVAPQVVPAGAVGIRGGAVILVGGVALVAAATAAGVLALFVAGGLVSGAGAGIVFSSSLRAALAEAAPAGRPRASTLVFAAAYAGLAVPVVGIGVLLGALPAAAAAVLFAVAMGAGALVLWRTAPRTA</sequence>
<protein>
    <recommendedName>
        <fullName evidence="6">Major facilitator superfamily (MFS) profile domain-containing protein</fullName>
    </recommendedName>
</protein>
<evidence type="ECO:0000259" key="6">
    <source>
        <dbReference type="PROSITE" id="PS50850"/>
    </source>
</evidence>
<feature type="transmembrane region" description="Helical" evidence="5">
    <location>
        <begin position="74"/>
        <end position="93"/>
    </location>
</feature>
<dbReference type="AlphaFoldDB" id="A0A251Y9C6"/>
<accession>A0A251Y9C6</accession>
<reference evidence="7 8" key="1">
    <citation type="submission" date="2016-08" db="EMBL/GenBank/DDBJ databases">
        <title>Genome sequence of Clavibacter michiganensis spp strain CFBP7494.</title>
        <authorList>
            <person name="Thapa S.P."/>
            <person name="Coaker G."/>
            <person name="Jacques M.-A."/>
        </authorList>
    </citation>
    <scope>NUCLEOTIDE SEQUENCE [LARGE SCALE GENOMIC DNA]</scope>
    <source>
        <strain evidence="7">CFBP7494</strain>
    </source>
</reference>
<dbReference type="InterPro" id="IPR036259">
    <property type="entry name" value="MFS_trans_sf"/>
</dbReference>
<evidence type="ECO:0000256" key="3">
    <source>
        <dbReference type="ARBA" id="ARBA00022989"/>
    </source>
</evidence>
<feature type="transmembrane region" description="Helical" evidence="5">
    <location>
        <begin position="287"/>
        <end position="307"/>
    </location>
</feature>
<dbReference type="GO" id="GO:0005886">
    <property type="term" value="C:plasma membrane"/>
    <property type="evidence" value="ECO:0007669"/>
    <property type="project" value="UniProtKB-SubCell"/>
</dbReference>
<evidence type="ECO:0000313" key="8">
    <source>
        <dbReference type="Proteomes" id="UP000194837"/>
    </source>
</evidence>
<dbReference type="EMBL" id="MDJW01000008">
    <property type="protein sequence ID" value="OUE20844.1"/>
    <property type="molecule type" value="Genomic_DNA"/>
</dbReference>
<keyword evidence="2 5" id="KW-0812">Transmembrane</keyword>
<feature type="transmembrane region" description="Helical" evidence="5">
    <location>
        <begin position="256"/>
        <end position="275"/>
    </location>
</feature>
<keyword evidence="4 5" id="KW-0472">Membrane</keyword>
<feature type="transmembrane region" description="Helical" evidence="5">
    <location>
        <begin position="222"/>
        <end position="244"/>
    </location>
</feature>
<dbReference type="SUPFAM" id="SSF103473">
    <property type="entry name" value="MFS general substrate transporter"/>
    <property type="match status" value="1"/>
</dbReference>
<dbReference type="GO" id="GO:0022857">
    <property type="term" value="F:transmembrane transporter activity"/>
    <property type="evidence" value="ECO:0007669"/>
    <property type="project" value="InterPro"/>
</dbReference>
<feature type="transmembrane region" description="Helical" evidence="5">
    <location>
        <begin position="137"/>
        <end position="156"/>
    </location>
</feature>
<dbReference type="Proteomes" id="UP000194837">
    <property type="component" value="Unassembled WGS sequence"/>
</dbReference>
<organism evidence="7 8">
    <name type="scientific">Clavibacter michiganensis</name>
    <dbReference type="NCBI Taxonomy" id="28447"/>
    <lineage>
        <taxon>Bacteria</taxon>
        <taxon>Bacillati</taxon>
        <taxon>Actinomycetota</taxon>
        <taxon>Actinomycetes</taxon>
        <taxon>Micrococcales</taxon>
        <taxon>Microbacteriaceae</taxon>
        <taxon>Clavibacter</taxon>
    </lineage>
</organism>
<evidence type="ECO:0000256" key="5">
    <source>
        <dbReference type="SAM" id="Phobius"/>
    </source>
</evidence>
<feature type="domain" description="Major facilitator superfamily (MFS) profile" evidence="6">
    <location>
        <begin position="8"/>
        <end position="396"/>
    </location>
</feature>
<feature type="transmembrane region" description="Helical" evidence="5">
    <location>
        <begin position="105"/>
        <end position="125"/>
    </location>
</feature>